<keyword evidence="5" id="KW-0732">Signal</keyword>
<dbReference type="PROSITE" id="PS51034">
    <property type="entry name" value="ZP_2"/>
    <property type="match status" value="1"/>
</dbReference>
<dbReference type="Proteomes" id="UP001642483">
    <property type="component" value="Unassembled WGS sequence"/>
</dbReference>
<accession>A0ABP0FNR8</accession>
<feature type="compositionally biased region" description="Low complexity" evidence="3">
    <location>
        <begin position="1075"/>
        <end position="1085"/>
    </location>
</feature>
<evidence type="ECO:0000259" key="6">
    <source>
        <dbReference type="PROSITE" id="PS50853"/>
    </source>
</evidence>
<dbReference type="EMBL" id="CAWYQH010000079">
    <property type="protein sequence ID" value="CAK8681236.1"/>
    <property type="molecule type" value="Genomic_DNA"/>
</dbReference>
<feature type="signal peptide" evidence="5">
    <location>
        <begin position="1"/>
        <end position="19"/>
    </location>
</feature>
<feature type="compositionally biased region" description="Low complexity" evidence="3">
    <location>
        <begin position="581"/>
        <end position="602"/>
    </location>
</feature>
<feature type="region of interest" description="Disordered" evidence="3">
    <location>
        <begin position="1075"/>
        <end position="1154"/>
    </location>
</feature>
<dbReference type="PANTHER" id="PTHR46708:SF2">
    <property type="entry name" value="FIBRONECTIN TYPE-III DOMAIN-CONTAINING PROTEIN"/>
    <property type="match status" value="1"/>
</dbReference>
<feature type="chain" id="PRO_5047206108" evidence="5">
    <location>
        <begin position="20"/>
        <end position="2067"/>
    </location>
</feature>
<dbReference type="InterPro" id="IPR001507">
    <property type="entry name" value="ZP_dom"/>
</dbReference>
<feature type="region of interest" description="Disordered" evidence="3">
    <location>
        <begin position="581"/>
        <end position="619"/>
    </location>
</feature>
<dbReference type="PANTHER" id="PTHR46708">
    <property type="entry name" value="TENASCIN"/>
    <property type="match status" value="1"/>
</dbReference>
<feature type="compositionally biased region" description="Polar residues" evidence="3">
    <location>
        <begin position="544"/>
        <end position="558"/>
    </location>
</feature>
<feature type="compositionally biased region" description="Polar residues" evidence="3">
    <location>
        <begin position="705"/>
        <end position="735"/>
    </location>
</feature>
<evidence type="ECO:0000259" key="7">
    <source>
        <dbReference type="PROSITE" id="PS51034"/>
    </source>
</evidence>
<evidence type="ECO:0000256" key="4">
    <source>
        <dbReference type="SAM" id="Phobius"/>
    </source>
</evidence>
<feature type="compositionally biased region" description="Polar residues" evidence="3">
    <location>
        <begin position="859"/>
        <end position="868"/>
    </location>
</feature>
<evidence type="ECO:0000256" key="3">
    <source>
        <dbReference type="SAM" id="MobiDB-lite"/>
    </source>
</evidence>
<feature type="domain" description="Fibronectin type-III" evidence="6">
    <location>
        <begin position="316"/>
        <end position="405"/>
    </location>
</feature>
<feature type="compositionally biased region" description="Low complexity" evidence="3">
    <location>
        <begin position="1361"/>
        <end position="1374"/>
    </location>
</feature>
<feature type="compositionally biased region" description="Polar residues" evidence="3">
    <location>
        <begin position="980"/>
        <end position="1009"/>
    </location>
</feature>
<keyword evidence="2" id="KW-1015">Disulfide bond</keyword>
<dbReference type="Gene3D" id="2.60.40.4100">
    <property type="entry name" value="Zona pellucida, ZP-C domain"/>
    <property type="match status" value="1"/>
</dbReference>
<evidence type="ECO:0000256" key="2">
    <source>
        <dbReference type="ARBA" id="ARBA00023157"/>
    </source>
</evidence>
<evidence type="ECO:0000313" key="8">
    <source>
        <dbReference type="EMBL" id="CAK8681236.1"/>
    </source>
</evidence>
<feature type="compositionally biased region" description="Polar residues" evidence="3">
    <location>
        <begin position="1311"/>
        <end position="1325"/>
    </location>
</feature>
<proteinExistence type="predicted"/>
<evidence type="ECO:0000313" key="9">
    <source>
        <dbReference type="Proteomes" id="UP001642483"/>
    </source>
</evidence>
<feature type="compositionally biased region" description="Polar residues" evidence="3">
    <location>
        <begin position="684"/>
        <end position="696"/>
    </location>
</feature>
<dbReference type="SUPFAM" id="SSF49265">
    <property type="entry name" value="Fibronectin type III"/>
    <property type="match status" value="3"/>
</dbReference>
<feature type="compositionally biased region" description="Polar residues" evidence="3">
    <location>
        <begin position="1092"/>
        <end position="1107"/>
    </location>
</feature>
<evidence type="ECO:0000256" key="1">
    <source>
        <dbReference type="ARBA" id="ARBA00022737"/>
    </source>
</evidence>
<keyword evidence="4" id="KW-0472">Membrane</keyword>
<dbReference type="SMART" id="SM00241">
    <property type="entry name" value="ZP"/>
    <property type="match status" value="1"/>
</dbReference>
<dbReference type="PROSITE" id="PS50853">
    <property type="entry name" value="FN3"/>
    <property type="match status" value="3"/>
</dbReference>
<feature type="domain" description="Fibronectin type-III" evidence="6">
    <location>
        <begin position="22"/>
        <end position="112"/>
    </location>
</feature>
<organism evidence="8 9">
    <name type="scientific">Clavelina lepadiformis</name>
    <name type="common">Light-bulb sea squirt</name>
    <name type="synonym">Ascidia lepadiformis</name>
    <dbReference type="NCBI Taxonomy" id="159417"/>
    <lineage>
        <taxon>Eukaryota</taxon>
        <taxon>Metazoa</taxon>
        <taxon>Chordata</taxon>
        <taxon>Tunicata</taxon>
        <taxon>Ascidiacea</taxon>
        <taxon>Aplousobranchia</taxon>
        <taxon>Clavelinidae</taxon>
        <taxon>Clavelina</taxon>
    </lineage>
</organism>
<keyword evidence="4" id="KW-1133">Transmembrane helix</keyword>
<name>A0ABP0FNR8_CLALP</name>
<feature type="region of interest" description="Disordered" evidence="3">
    <location>
        <begin position="632"/>
        <end position="735"/>
    </location>
</feature>
<feature type="region of interest" description="Disordered" evidence="3">
    <location>
        <begin position="856"/>
        <end position="882"/>
    </location>
</feature>
<dbReference type="InterPro" id="IPR003961">
    <property type="entry name" value="FN3_dom"/>
</dbReference>
<feature type="region of interest" description="Disordered" evidence="3">
    <location>
        <begin position="544"/>
        <end position="568"/>
    </location>
</feature>
<dbReference type="SMART" id="SM00060">
    <property type="entry name" value="FN3"/>
    <property type="match status" value="3"/>
</dbReference>
<feature type="domain" description="ZP" evidence="7">
    <location>
        <begin position="1576"/>
        <end position="1852"/>
    </location>
</feature>
<keyword evidence="4" id="KW-0812">Transmembrane</keyword>
<feature type="compositionally biased region" description="Polar residues" evidence="3">
    <location>
        <begin position="1291"/>
        <end position="1303"/>
    </location>
</feature>
<dbReference type="Pfam" id="PF00041">
    <property type="entry name" value="fn3"/>
    <property type="match status" value="3"/>
</dbReference>
<dbReference type="InterPro" id="IPR036116">
    <property type="entry name" value="FN3_sf"/>
</dbReference>
<dbReference type="Gene3D" id="2.60.40.10">
    <property type="entry name" value="Immunoglobulins"/>
    <property type="match status" value="3"/>
</dbReference>
<dbReference type="InterPro" id="IPR055355">
    <property type="entry name" value="ZP-C"/>
</dbReference>
<dbReference type="InterPro" id="IPR042235">
    <property type="entry name" value="ZP-C_dom"/>
</dbReference>
<feature type="compositionally biased region" description="Polar residues" evidence="3">
    <location>
        <begin position="914"/>
        <end position="943"/>
    </location>
</feature>
<feature type="domain" description="Fibronectin type-III" evidence="6">
    <location>
        <begin position="224"/>
        <end position="315"/>
    </location>
</feature>
<keyword evidence="1" id="KW-0677">Repeat</keyword>
<feature type="region of interest" description="Disordered" evidence="3">
    <location>
        <begin position="1291"/>
        <end position="1325"/>
    </location>
</feature>
<feature type="transmembrane region" description="Helical" evidence="4">
    <location>
        <begin position="1903"/>
        <end position="1927"/>
    </location>
</feature>
<feature type="region of interest" description="Disordered" evidence="3">
    <location>
        <begin position="958"/>
        <end position="1016"/>
    </location>
</feature>
<feature type="compositionally biased region" description="Low complexity" evidence="3">
    <location>
        <begin position="904"/>
        <end position="913"/>
    </location>
</feature>
<comment type="caution">
    <text evidence="8">The sequence shown here is derived from an EMBL/GenBank/DDBJ whole genome shotgun (WGS) entry which is preliminary data.</text>
</comment>
<dbReference type="InterPro" id="IPR050991">
    <property type="entry name" value="ECM_Regulatory_Proteins"/>
</dbReference>
<keyword evidence="9" id="KW-1185">Reference proteome</keyword>
<dbReference type="InterPro" id="IPR013783">
    <property type="entry name" value="Ig-like_fold"/>
</dbReference>
<gene>
    <name evidence="8" type="ORF">CVLEPA_LOCUS11455</name>
</gene>
<evidence type="ECO:0000256" key="5">
    <source>
        <dbReference type="SAM" id="SignalP"/>
    </source>
</evidence>
<protein>
    <submittedName>
        <fullName evidence="8">Uncharacterized protein</fullName>
    </submittedName>
</protein>
<feature type="region of interest" description="Disordered" evidence="3">
    <location>
        <begin position="1361"/>
        <end position="1382"/>
    </location>
</feature>
<dbReference type="CDD" id="cd00063">
    <property type="entry name" value="FN3"/>
    <property type="match status" value="3"/>
</dbReference>
<sequence length="2067" mass="224798">MKLLLILLSITSLLRASLALYAPVDVTPVEVSTHSLSVRWRTVDGDAKEFYATITPLDDGESTKQTKHINQSYTTWVDLVPGKNYTISVVAQGHGGSYSQPAFATVTTVPMPPFNVRISKFVNPILNEYAVEGNKTMKFPVYGSVVLWEGPDTGYHDGFDVVVNPPHGKVKLPILLKAGARIDDPRQKRRIIWDLTPGLYYDFTVRTTSNGRKSDPATVGERMPPEIPGVLKKESVQPTEVTLSWDEPYRGILDGFVLELDPIEGTVIEPDDLTKKRRVIQDLVPGTKYNVDIYSISHGILSFESRRGEFKTPPSKPGGPVVTSDLKTTSVLLQWKRPVGRFNYYEVVYYPSLLDHDRLRHRVYDPAVKLTRLEADTEYSLIVYAVSNGIYSQPLLDKTRTALPRIATEATREPTAPITEKSAAQNPFFHISAAPPSERNPADLKLKTDPFEAGTTTTTRKPSTTERMLAANTLPAHYSIPNVAVNIEPFPTTIYYEGRVTTGLSSVPTGSSKINEVAPHATTSEIGSLMTKIGHKTPRTTVLPTASPTNFRTTSRTITPGKGATPAIGVPNFVTTPTVASVPSGVPTSTSTHSSTSTFNSPRQRGDEEKFPTPTPTTFRNTTFELIYIEHKETDPQETGDPDSVTPYMIPFRRPTTSKHDGNSGSFSEHVVAGNKSEIEQTKSEASFSTTATTPSHKADDKSSQAEPTSSTLPMTTLEKFTTDSNRSEIPTTSTEAKLYVTTPSKTPSTTSASSVVAMESGKGLTTASTAAKAPTSSTTKSTQFFIDFLTKKSTLTASHSTKPGKSTTTRTNPFFIEFITNKVTSNPVRVSSTVSPTGTATTSSSLPPYYIEFVPGRSSPSTNQEISESYPGPNDSTTTQASPHYIEFATKDVKDRLEESSTSYFSNSTSSTQKPTSISTFASNTSTPAVTNASTSQTLSPASAITDTLGNVSTEANDVETTSAETISESQPGLPGTKAATSPTETSNTLSPTKQSVPISHSSTNYAGTTDRLGPKHREDVVTQTQVLLVYKTTGLSKNTVVEEEPTTSFEKLVSPGHSAPTSVDKVTLGTVPSISTSSSIRSRPYFDSYVTPNPDRSNATTNSSEEVPAWPFAEGFVTPRSTMTPNPAGGFKEETQSHSYSEDFNPGSSNKIAASNATRSSLYSQSQSQPYFEGFYSPSTTPQQNSTAVTRNLSDFNSSDVITSRPTEFNTVSAPVNLNHTDGRPLFEGSFTLSQQNQTPHDTTEMVDFSKPTTGAIVVNATGAPVTDDQTEELPFYEGFFPFDATTSSTLSNHVTTNQPPSKEYKMTTPDQNPSKGDATTSFSASTIIGRPSRTEHPAHTTPSLTESFEFTTAGLITNTSTGTTVETTASSNESNKEETTHQRERFAWASTAALAQQDLPTAVGYVPEATTVLNGTTSTEATVKGPTLISPTKNATEPVRRGANLELKNTTTSSIELVQTTTGSTQKPPTDTERNLKVTTSVTNNFRNFTDPTRVPTTTVTPNTTTGFENSNVTTVAPTSSNVASRTTPSAIGNTVTITTFSPDNGFTTNEGSDITVQTDGRIVPIKEGFTTICKPNNITVLIDKSVIGEYETEYGPLHLNEADNPACVGIEYDTYYRYTLAPNLLECGTQIELNETHVNFTNTVSNERNRTGWLKEFTDSAEVVILGNKMSNFKMKFVNLRVWCTFPLDLNVTAEYPFLPKITTQILSFNISGHGEFSAIMQLFETDAYLQPYNAPPVLNATESLFVGISLLETQDESTFMVVKRCWGTPKRNPLHSQQYDIIKNYCPVRGSLDGTVKVYGNGLGGVVKWEGAVFKFISYERVWLHCEIKICFGEDCQPNCANRRKRRSLEDDINVHILSTGPIVMMKDPSKYMQLTTPQTTAEPKVVGAGVFDGMTALILFIVLSVVILASLITIITIYCRLRRTKLLQKKLNVESTSSRRNETRTFQISDKAGDFHDISRSSPAMHSFGKSPAEIPGASMTSQSVTCDITHLNELSISTRGNEAYVNKAYKQSPHDATIVECDIIETVPTSTKRNAALYPVKTASLAVVSEGVGGQYLKLV</sequence>
<reference evidence="8 9" key="1">
    <citation type="submission" date="2024-02" db="EMBL/GenBank/DDBJ databases">
        <authorList>
            <person name="Daric V."/>
            <person name="Darras S."/>
        </authorList>
    </citation>
    <scope>NUCLEOTIDE SEQUENCE [LARGE SCALE GENOMIC DNA]</scope>
</reference>
<dbReference type="Gene3D" id="2.60.40.3210">
    <property type="entry name" value="Zona pellucida, ZP-N domain"/>
    <property type="match status" value="1"/>
</dbReference>
<feature type="compositionally biased region" description="Polar residues" evidence="3">
    <location>
        <begin position="958"/>
        <end position="972"/>
    </location>
</feature>
<feature type="region of interest" description="Disordered" evidence="3">
    <location>
        <begin position="904"/>
        <end position="943"/>
    </location>
</feature>
<dbReference type="Pfam" id="PF00100">
    <property type="entry name" value="Zona_pellucida"/>
    <property type="match status" value="1"/>
</dbReference>